<dbReference type="EMBL" id="JAGSPJ010000002">
    <property type="protein sequence ID" value="MBR7799416.1"/>
    <property type="molecule type" value="Genomic_DNA"/>
</dbReference>
<dbReference type="InterPro" id="IPR021731">
    <property type="entry name" value="AMIN_dom"/>
</dbReference>
<name>A0A941E126_9BURK</name>
<proteinExistence type="inferred from homology"/>
<feature type="region of interest" description="Disordered" evidence="10">
    <location>
        <begin position="182"/>
        <end position="217"/>
    </location>
</feature>
<dbReference type="Pfam" id="PF01520">
    <property type="entry name" value="Amidase_3"/>
    <property type="match status" value="1"/>
</dbReference>
<comment type="catalytic activity">
    <reaction evidence="1">
        <text>Hydrolyzes the link between N-acetylmuramoyl residues and L-amino acid residues in certain cell-wall glycopeptides.</text>
        <dbReference type="EC" id="3.5.1.28"/>
    </reaction>
</comment>
<evidence type="ECO:0000256" key="5">
    <source>
        <dbReference type="ARBA" id="ARBA00022729"/>
    </source>
</evidence>
<evidence type="ECO:0000256" key="8">
    <source>
        <dbReference type="ARBA" id="ARBA00023316"/>
    </source>
</evidence>
<dbReference type="GO" id="GO:0030288">
    <property type="term" value="C:outer membrane-bounded periplasmic space"/>
    <property type="evidence" value="ECO:0007669"/>
    <property type="project" value="TreeGrafter"/>
</dbReference>
<dbReference type="PROSITE" id="PS51318">
    <property type="entry name" value="TAT"/>
    <property type="match status" value="1"/>
</dbReference>
<organism evidence="12 13">
    <name type="scientific">Undibacterium fentianense</name>
    <dbReference type="NCBI Taxonomy" id="2828728"/>
    <lineage>
        <taxon>Bacteria</taxon>
        <taxon>Pseudomonadati</taxon>
        <taxon>Pseudomonadota</taxon>
        <taxon>Betaproteobacteria</taxon>
        <taxon>Burkholderiales</taxon>
        <taxon>Oxalobacteraceae</taxon>
        <taxon>Undibacterium</taxon>
    </lineage>
</organism>
<evidence type="ECO:0000256" key="1">
    <source>
        <dbReference type="ARBA" id="ARBA00001561"/>
    </source>
</evidence>
<dbReference type="SUPFAM" id="SSF53187">
    <property type="entry name" value="Zn-dependent exopeptidases"/>
    <property type="match status" value="1"/>
</dbReference>
<gene>
    <name evidence="12" type="ORF">KDM90_05325</name>
</gene>
<evidence type="ECO:0000313" key="13">
    <source>
        <dbReference type="Proteomes" id="UP000678545"/>
    </source>
</evidence>
<evidence type="ECO:0000256" key="3">
    <source>
        <dbReference type="ARBA" id="ARBA00010860"/>
    </source>
</evidence>
<dbReference type="PANTHER" id="PTHR30404:SF0">
    <property type="entry name" value="N-ACETYLMURAMOYL-L-ALANINE AMIDASE AMIC"/>
    <property type="match status" value="1"/>
</dbReference>
<protein>
    <recommendedName>
        <fullName evidence="9">N-acetylmuramoyl-L-alanine amidase AmiC</fullName>
        <ecNumber evidence="4">3.5.1.28</ecNumber>
    </recommendedName>
</protein>
<dbReference type="PANTHER" id="PTHR30404">
    <property type="entry name" value="N-ACETYLMURAMOYL-L-ALANINE AMIDASE"/>
    <property type="match status" value="1"/>
</dbReference>
<dbReference type="GO" id="GO:0071555">
    <property type="term" value="P:cell wall organization"/>
    <property type="evidence" value="ECO:0007669"/>
    <property type="project" value="UniProtKB-KW"/>
</dbReference>
<keyword evidence="7 12" id="KW-0378">Hydrolase</keyword>
<dbReference type="FunFam" id="3.40.630.40:FF:000001">
    <property type="entry name" value="N-acetylmuramoyl-L-alanine amidase"/>
    <property type="match status" value="1"/>
</dbReference>
<comment type="subcellular location">
    <subcellularLocation>
        <location evidence="2">Periplasm</location>
    </subcellularLocation>
</comment>
<dbReference type="AlphaFoldDB" id="A0A941E126"/>
<evidence type="ECO:0000256" key="7">
    <source>
        <dbReference type="ARBA" id="ARBA00022801"/>
    </source>
</evidence>
<reference evidence="12" key="1">
    <citation type="submission" date="2021-04" db="EMBL/GenBank/DDBJ databases">
        <title>novel species isolated from subtropical streams in China.</title>
        <authorList>
            <person name="Lu H."/>
        </authorList>
    </citation>
    <scope>NUCLEOTIDE SEQUENCE</scope>
    <source>
        <strain evidence="12">FT137W</strain>
    </source>
</reference>
<evidence type="ECO:0000256" key="4">
    <source>
        <dbReference type="ARBA" id="ARBA00011901"/>
    </source>
</evidence>
<evidence type="ECO:0000256" key="6">
    <source>
        <dbReference type="ARBA" id="ARBA00022764"/>
    </source>
</evidence>
<evidence type="ECO:0000259" key="11">
    <source>
        <dbReference type="SMART" id="SM00646"/>
    </source>
</evidence>
<keyword evidence="13" id="KW-1185">Reference proteome</keyword>
<keyword evidence="5" id="KW-0732">Signal</keyword>
<dbReference type="Gene3D" id="3.40.630.40">
    <property type="entry name" value="Zn-dependent exopeptidases"/>
    <property type="match status" value="1"/>
</dbReference>
<feature type="domain" description="MurNAc-LAA" evidence="11">
    <location>
        <begin position="284"/>
        <end position="439"/>
    </location>
</feature>
<dbReference type="RefSeq" id="WP_212674576.1">
    <property type="nucleotide sequence ID" value="NZ_JAGSPJ010000002.1"/>
</dbReference>
<dbReference type="SMART" id="SM00646">
    <property type="entry name" value="Ami_3"/>
    <property type="match status" value="1"/>
</dbReference>
<sequence length="454" mass="49807">MHKRHQKLTSNSTCAGTRRTFLQAGGCLLLSVLAPQTATAMQILAVRVWPAADYTRVTLENDAELKASHFLVKDPNRLVVEIEGLTLNTTLKELVAKIQTNDPYIKQVRVGQNRPNVVRMVFDLKEEINPQVFTLKPIGTYQHRLVFDLYPANPIDPITALIEKGEWQKEDALSAAVAGNKSVPGIQSNKSEKLAKPAEAGDKRNSETNNDAKDQNKQIPMITIALDPGHGGEDPGAIGRGGSREKDVVLAIAKRLKHHLEKEEHIRVMLTRDADYFVPLQTRVSKARSVQADLLVSIHADAFVEPTARGSSVFVLSERGATSTAARWLAKKENDADLIGGINLKNQDKQLAGVLLDLSTTAQINDSIKVGKVVLKEIASINRLHKASVEQAGFVVLKAPDIPSILIESAFISNPEEEAKLTDEAYQNELAEAIVKGIKKYFAKNPPLQRSKLA</sequence>
<evidence type="ECO:0000256" key="9">
    <source>
        <dbReference type="ARBA" id="ARBA00074581"/>
    </source>
</evidence>
<keyword evidence="8" id="KW-0961">Cell wall biogenesis/degradation</keyword>
<feature type="compositionally biased region" description="Basic and acidic residues" evidence="10">
    <location>
        <begin position="190"/>
        <end position="216"/>
    </location>
</feature>
<dbReference type="Gene3D" id="2.60.40.3500">
    <property type="match status" value="1"/>
</dbReference>
<dbReference type="GO" id="GO:0009253">
    <property type="term" value="P:peptidoglycan catabolic process"/>
    <property type="evidence" value="ECO:0007669"/>
    <property type="project" value="InterPro"/>
</dbReference>
<dbReference type="Pfam" id="PF11741">
    <property type="entry name" value="AMIN"/>
    <property type="match status" value="1"/>
</dbReference>
<dbReference type="Proteomes" id="UP000678545">
    <property type="component" value="Unassembled WGS sequence"/>
</dbReference>
<accession>A0A941E126</accession>
<evidence type="ECO:0000256" key="10">
    <source>
        <dbReference type="SAM" id="MobiDB-lite"/>
    </source>
</evidence>
<comment type="caution">
    <text evidence="12">The sequence shown here is derived from an EMBL/GenBank/DDBJ whole genome shotgun (WGS) entry which is preliminary data.</text>
</comment>
<evidence type="ECO:0000313" key="12">
    <source>
        <dbReference type="EMBL" id="MBR7799416.1"/>
    </source>
</evidence>
<evidence type="ECO:0000256" key="2">
    <source>
        <dbReference type="ARBA" id="ARBA00004418"/>
    </source>
</evidence>
<dbReference type="InterPro" id="IPR050695">
    <property type="entry name" value="N-acetylmuramoyl_amidase_3"/>
</dbReference>
<dbReference type="EC" id="3.5.1.28" evidence="4"/>
<dbReference type="GO" id="GO:0008745">
    <property type="term" value="F:N-acetylmuramoyl-L-alanine amidase activity"/>
    <property type="evidence" value="ECO:0007669"/>
    <property type="project" value="UniProtKB-EC"/>
</dbReference>
<dbReference type="InterPro" id="IPR006311">
    <property type="entry name" value="TAT_signal"/>
</dbReference>
<dbReference type="CDD" id="cd02696">
    <property type="entry name" value="MurNAc-LAA"/>
    <property type="match status" value="1"/>
</dbReference>
<comment type="similarity">
    <text evidence="3">Belongs to the N-acetylmuramoyl-L-alanine amidase 3 family.</text>
</comment>
<dbReference type="InterPro" id="IPR002508">
    <property type="entry name" value="MurNAc-LAA_cat"/>
</dbReference>
<keyword evidence="6" id="KW-0574">Periplasm</keyword>